<comment type="subcellular location">
    <subcellularLocation>
        <location evidence="1">Cytoplasm</location>
        <location evidence="1">Cytosol</location>
    </subcellularLocation>
</comment>
<evidence type="ECO:0000256" key="3">
    <source>
        <dbReference type="ARBA" id="ARBA00022490"/>
    </source>
</evidence>
<dbReference type="Proteomes" id="UP000008983">
    <property type="component" value="Unassembled WGS sequence"/>
</dbReference>
<evidence type="ECO:0000313" key="10">
    <source>
        <dbReference type="EMBL" id="EGR31060.1"/>
    </source>
</evidence>
<evidence type="ECO:0000256" key="5">
    <source>
        <dbReference type="ARBA" id="ARBA00022917"/>
    </source>
</evidence>
<dbReference type="GO" id="GO:0005085">
    <property type="term" value="F:guanyl-nucleotide exchange factor activity"/>
    <property type="evidence" value="ECO:0007669"/>
    <property type="project" value="TreeGrafter"/>
</dbReference>
<dbReference type="OMA" id="SHSCAVA"/>
<evidence type="ECO:0000256" key="6">
    <source>
        <dbReference type="ARBA" id="ARBA00044122"/>
    </source>
</evidence>
<keyword evidence="3" id="KW-0963">Cytoplasm</keyword>
<sequence>MEENNLDFSVENLIRKVLTIINEINEQTDKKKQKGFSNLKKIFEKDEESLNITHLEDIKEFQVKTNQFIEGVNNLIEELQDLPQTISQYSATHINSNEVIITYGYSYTVKVFLINAKKQRDFEVIVFEQENSTNGQKMASELQREGGITTFLAPFSSIYAFMSRVNKIFLGAHAIMKNGGILGKTGIFMISSAAKAYSVPVIILSSAIKLTPLFPFEQNTYNDIQNPFNVYQGNIEYSNNQTIISTKLDYIAPEYISLYITNYGEHTPAYIYRLFNEFYSREDV</sequence>
<evidence type="ECO:0000256" key="4">
    <source>
        <dbReference type="ARBA" id="ARBA00022540"/>
    </source>
</evidence>
<keyword evidence="4" id="KW-0396">Initiation factor</keyword>
<evidence type="ECO:0000256" key="2">
    <source>
        <dbReference type="ARBA" id="ARBA00007251"/>
    </source>
</evidence>
<dbReference type="OrthoDB" id="269919at2759"/>
<dbReference type="PANTHER" id="PTHR45859:SF1">
    <property type="entry name" value="TRANSLATION INITIATION FACTOR EIF-2B SUBUNIT BETA"/>
    <property type="match status" value="1"/>
</dbReference>
<name>G0QUP6_ICHMU</name>
<dbReference type="eggNOG" id="KOG1465">
    <property type="taxonomic scope" value="Eukaryota"/>
</dbReference>
<dbReference type="InterPro" id="IPR037171">
    <property type="entry name" value="NagB/RpiA_transferase-like"/>
</dbReference>
<keyword evidence="11" id="KW-1185">Reference proteome</keyword>
<evidence type="ECO:0000256" key="7">
    <source>
        <dbReference type="ARBA" id="ARBA00044228"/>
    </source>
</evidence>
<dbReference type="EMBL" id="GL983918">
    <property type="protein sequence ID" value="EGR31060.1"/>
    <property type="molecule type" value="Genomic_DNA"/>
</dbReference>
<dbReference type="SUPFAM" id="SSF100950">
    <property type="entry name" value="NagB/RpiA/CoA transferase-like"/>
    <property type="match status" value="1"/>
</dbReference>
<comment type="subunit">
    <text evidence="8">Component of the translation initiation factor 2B (eIF2B) complex which is a heterodecamer of two sets of five different subunits: alpha, beta, gamma, delta and epsilon. Subunits alpha, beta and delta comprise a regulatory subcomplex and subunits epsilon and gamma comprise a catalytic subcomplex. Within the complex, the hexameric regulatory complex resides at the center, with the two heterodimeric catalytic subcomplexes bound on opposite sides.</text>
</comment>
<dbReference type="InterPro" id="IPR000649">
    <property type="entry name" value="IF-2B-related"/>
</dbReference>
<gene>
    <name evidence="10" type="ORF">IMG5_118380</name>
</gene>
<dbReference type="GeneID" id="14907193"/>
<dbReference type="GO" id="GO:0005851">
    <property type="term" value="C:eukaryotic translation initiation factor 2B complex"/>
    <property type="evidence" value="ECO:0007669"/>
    <property type="project" value="TreeGrafter"/>
</dbReference>
<dbReference type="FunCoup" id="G0QUP6">
    <property type="interactions" value="422"/>
</dbReference>
<comment type="similarity">
    <text evidence="2 9">Belongs to the eIF-2B alpha/beta/delta subunits family.</text>
</comment>
<dbReference type="InterPro" id="IPR042529">
    <property type="entry name" value="IF_2B-like_C"/>
</dbReference>
<evidence type="ECO:0000256" key="8">
    <source>
        <dbReference type="ARBA" id="ARBA00046432"/>
    </source>
</evidence>
<dbReference type="InterPro" id="IPR051855">
    <property type="entry name" value="eIF2B_beta_subunit"/>
</dbReference>
<dbReference type="InParanoid" id="G0QUP6"/>
<dbReference type="GO" id="GO:0003743">
    <property type="term" value="F:translation initiation factor activity"/>
    <property type="evidence" value="ECO:0007669"/>
    <property type="project" value="UniProtKB-KW"/>
</dbReference>
<dbReference type="GO" id="GO:0005829">
    <property type="term" value="C:cytosol"/>
    <property type="evidence" value="ECO:0007669"/>
    <property type="project" value="UniProtKB-SubCell"/>
</dbReference>
<dbReference type="Gene3D" id="3.40.50.10470">
    <property type="entry name" value="Translation initiation factor eif-2b, domain 2"/>
    <property type="match status" value="1"/>
</dbReference>
<evidence type="ECO:0000256" key="9">
    <source>
        <dbReference type="RuleBase" id="RU003814"/>
    </source>
</evidence>
<accession>G0QUP6</accession>
<dbReference type="Pfam" id="PF01008">
    <property type="entry name" value="IF-2B"/>
    <property type="match status" value="1"/>
</dbReference>
<organism evidence="10 11">
    <name type="scientific">Ichthyophthirius multifiliis</name>
    <name type="common">White spot disease agent</name>
    <name type="synonym">Ich</name>
    <dbReference type="NCBI Taxonomy" id="5932"/>
    <lineage>
        <taxon>Eukaryota</taxon>
        <taxon>Sar</taxon>
        <taxon>Alveolata</taxon>
        <taxon>Ciliophora</taxon>
        <taxon>Intramacronucleata</taxon>
        <taxon>Oligohymenophorea</taxon>
        <taxon>Hymenostomatida</taxon>
        <taxon>Ophryoglenina</taxon>
        <taxon>Ichthyophthirius</taxon>
    </lineage>
</organism>
<keyword evidence="5" id="KW-0648">Protein biosynthesis</keyword>
<reference evidence="10 11" key="1">
    <citation type="submission" date="2011-07" db="EMBL/GenBank/DDBJ databases">
        <authorList>
            <person name="Coyne R."/>
            <person name="Brami D."/>
            <person name="Johnson J."/>
            <person name="Hostetler J."/>
            <person name="Hannick L."/>
            <person name="Clark T."/>
            <person name="Cassidy-Hanley D."/>
            <person name="Inman J."/>
        </authorList>
    </citation>
    <scope>NUCLEOTIDE SEQUENCE [LARGE SCALE GENOMIC DNA]</scope>
    <source>
        <strain evidence="10 11">G5</strain>
    </source>
</reference>
<dbReference type="PANTHER" id="PTHR45859">
    <property type="entry name" value="TRANSLATION INITIATION FACTOR EIF-2B SUBUNIT BETA"/>
    <property type="match status" value="1"/>
</dbReference>
<dbReference type="RefSeq" id="XP_004034546.1">
    <property type="nucleotide sequence ID" value="XM_004034498.1"/>
</dbReference>
<evidence type="ECO:0000256" key="1">
    <source>
        <dbReference type="ARBA" id="ARBA00004514"/>
    </source>
</evidence>
<evidence type="ECO:0000313" key="11">
    <source>
        <dbReference type="Proteomes" id="UP000008983"/>
    </source>
</evidence>
<dbReference type="AlphaFoldDB" id="G0QUP6"/>
<protein>
    <recommendedName>
        <fullName evidence="6">Translation initiation factor eIF2B subunit beta</fullName>
    </recommendedName>
    <alternativeName>
        <fullName evidence="7">eIF2B GDP-GTP exchange factor subunit beta</fullName>
    </alternativeName>
</protein>
<proteinExistence type="inferred from homology"/>
<dbReference type="STRING" id="857967.G0QUP6"/>